<dbReference type="Proteomes" id="UP001185028">
    <property type="component" value="Unassembled WGS sequence"/>
</dbReference>
<comment type="caution">
    <text evidence="10">The sequence shown here is derived from an EMBL/GenBank/DDBJ whole genome shotgun (WGS) entry which is preliminary data.</text>
</comment>
<keyword evidence="6 9" id="KW-0210">Decarboxylase</keyword>
<evidence type="ECO:0000256" key="3">
    <source>
        <dbReference type="ARBA" id="ARBA00007106"/>
    </source>
</evidence>
<dbReference type="NCBIfam" id="TIGR01252">
    <property type="entry name" value="acetolac_decarb"/>
    <property type="match status" value="1"/>
</dbReference>
<gene>
    <name evidence="10" type="ORF">JOC58_001207</name>
</gene>
<keyword evidence="8 9" id="KW-0456">Lyase</keyword>
<dbReference type="RefSeq" id="WP_188773531.1">
    <property type="nucleotide sequence ID" value="NZ_BMMB01000001.1"/>
</dbReference>
<proteinExistence type="inferred from homology"/>
<dbReference type="GO" id="GO:0047605">
    <property type="term" value="F:acetolactate decarboxylase activity"/>
    <property type="evidence" value="ECO:0007669"/>
    <property type="project" value="UniProtKB-EC"/>
</dbReference>
<organism evidence="10 11">
    <name type="scientific">Paenibacillus hunanensis</name>
    <dbReference type="NCBI Taxonomy" id="539262"/>
    <lineage>
        <taxon>Bacteria</taxon>
        <taxon>Bacillati</taxon>
        <taxon>Bacillota</taxon>
        <taxon>Bacilli</taxon>
        <taxon>Bacillales</taxon>
        <taxon>Paenibacillaceae</taxon>
        <taxon>Paenibacillus</taxon>
    </lineage>
</organism>
<protein>
    <recommendedName>
        <fullName evidence="5 9">Alpha-acetolactate decarboxylase</fullName>
        <ecNumber evidence="4 9">4.1.1.5</ecNumber>
    </recommendedName>
</protein>
<reference evidence="10 11" key="1">
    <citation type="submission" date="2023-07" db="EMBL/GenBank/DDBJ databases">
        <title>Genomic Encyclopedia of Type Strains, Phase IV (KMG-IV): sequencing the most valuable type-strain genomes for metagenomic binning, comparative biology and taxonomic classification.</title>
        <authorList>
            <person name="Goeker M."/>
        </authorList>
    </citation>
    <scope>NUCLEOTIDE SEQUENCE [LARGE SCALE GENOMIC DNA]</scope>
    <source>
        <strain evidence="10 11">DSM 22170</strain>
    </source>
</reference>
<comment type="similarity">
    <text evidence="3 9">Belongs to the alpha-acetolactate decarboxylase family.</text>
</comment>
<dbReference type="PANTHER" id="PTHR35524">
    <property type="entry name" value="ALPHA-ACETOLACTATE DECARBOXYLASE"/>
    <property type="match status" value="1"/>
</dbReference>
<dbReference type="PANTHER" id="PTHR35524:SF1">
    <property type="entry name" value="ALPHA-ACETOLACTATE DECARBOXYLASE"/>
    <property type="match status" value="1"/>
</dbReference>
<evidence type="ECO:0000256" key="6">
    <source>
        <dbReference type="ARBA" id="ARBA00022793"/>
    </source>
</evidence>
<keyword evidence="7 9" id="KW-0005">Acetoin biosynthesis</keyword>
<evidence type="ECO:0000256" key="2">
    <source>
        <dbReference type="ARBA" id="ARBA00005170"/>
    </source>
</evidence>
<accession>A0ABU1IWD9</accession>
<evidence type="ECO:0000313" key="10">
    <source>
        <dbReference type="EMBL" id="MDR6243320.1"/>
    </source>
</evidence>
<dbReference type="PIRSF" id="PIRSF001332">
    <property type="entry name" value="Acetolac_decarb"/>
    <property type="match status" value="1"/>
</dbReference>
<dbReference type="Gene3D" id="3.30.1330.80">
    <property type="entry name" value="Hypothetical protein, similar to alpha- acetolactate decarboxylase, domain 2"/>
    <property type="match status" value="2"/>
</dbReference>
<keyword evidence="11" id="KW-1185">Reference proteome</keyword>
<evidence type="ECO:0000256" key="4">
    <source>
        <dbReference type="ARBA" id="ARBA00013204"/>
    </source>
</evidence>
<sequence length="241" mass="26958">MSNHTVYQASTMVALLSGLYDGAITFDKLQQYGDFGIGTFHQLDGEMIAFDGDYYHLYPNGTARKVELQESTPFSTVTFFEPEQTFELNGTFTRQQLEQILNDRISSPNIFHAIRIEGTFREVNTRTVTHQSKPYKPFVEVTKSQSSFHFERTNGVIAGFWTPAFAQGIGVAGYHLHFINEQRNGGGHVLDFVVEKCKISICSSEQFNLLLPGDENYLKADLHTPDLEQAIMTAEGAGVGV</sequence>
<dbReference type="Pfam" id="PF03306">
    <property type="entry name" value="AAL_decarboxy"/>
    <property type="match status" value="1"/>
</dbReference>
<evidence type="ECO:0000256" key="8">
    <source>
        <dbReference type="ARBA" id="ARBA00023239"/>
    </source>
</evidence>
<name>A0ABU1IWD9_9BACL</name>
<comment type="catalytic activity">
    <reaction evidence="1 9">
        <text>(2S)-2-acetolactate + H(+) = (R)-acetoin + CO2</text>
        <dbReference type="Rhea" id="RHEA:21580"/>
        <dbReference type="ChEBI" id="CHEBI:15378"/>
        <dbReference type="ChEBI" id="CHEBI:15686"/>
        <dbReference type="ChEBI" id="CHEBI:16526"/>
        <dbReference type="ChEBI" id="CHEBI:58476"/>
        <dbReference type="EC" id="4.1.1.5"/>
    </reaction>
</comment>
<dbReference type="CDD" id="cd17299">
    <property type="entry name" value="acetolactate_decarboxylase"/>
    <property type="match status" value="1"/>
</dbReference>
<evidence type="ECO:0000256" key="7">
    <source>
        <dbReference type="ARBA" id="ARBA00023061"/>
    </source>
</evidence>
<dbReference type="SUPFAM" id="SSF117856">
    <property type="entry name" value="AF0104/ALDC/Ptd012-like"/>
    <property type="match status" value="1"/>
</dbReference>
<dbReference type="EC" id="4.1.1.5" evidence="4 9"/>
<evidence type="ECO:0000256" key="1">
    <source>
        <dbReference type="ARBA" id="ARBA00001784"/>
    </source>
</evidence>
<comment type="pathway">
    <text evidence="2 9">Polyol metabolism; (R,R)-butane-2,3-diol biosynthesis; (R,R)-butane-2,3-diol from pyruvate: step 2/3.</text>
</comment>
<evidence type="ECO:0000256" key="9">
    <source>
        <dbReference type="PIRNR" id="PIRNR001332"/>
    </source>
</evidence>
<dbReference type="EMBL" id="JAVDQH010000004">
    <property type="protein sequence ID" value="MDR6243320.1"/>
    <property type="molecule type" value="Genomic_DNA"/>
</dbReference>
<evidence type="ECO:0000256" key="5">
    <source>
        <dbReference type="ARBA" id="ARBA00020164"/>
    </source>
</evidence>
<evidence type="ECO:0000313" key="11">
    <source>
        <dbReference type="Proteomes" id="UP001185028"/>
    </source>
</evidence>
<dbReference type="InterPro" id="IPR005128">
    <property type="entry name" value="Acetolactate_a_deCO2ase"/>
</dbReference>